<feature type="transmembrane region" description="Helical" evidence="5">
    <location>
        <begin position="21"/>
        <end position="46"/>
    </location>
</feature>
<gene>
    <name evidence="7" type="ORF">LX80_02056</name>
</gene>
<sequence>MEKKYNQITAMLAITKASLRATLRSPSSIAFSIGFPLVFILVFGFLGNSGGVSLNVVMDKNSDTTNVIYPALKSISNLKFKDKSDEQLKEDLEKGRITAIIKIVRSNNPAIPYTIELKSSESVSPQNLAVLKQIIQSVITGINAKMYPNMPSIANISNDIQKIPGRVYRTIDFILPGQLGFSLLSAGVFGVAFLFFNLRQHLVLKRFFATPIKRSYIVLGEALGRIIFQLITAVVIIVVGKIFFHFTLVHGIVTFINIMILSFLALIVFMGFGFIVSGIAKNESTIPPFANIFTLPQFLLAGTFFSIDNFPAWMQPFCNALPLTQFNNAMRAISFEGASLISVWKEIGILAIWGVLIYYVAIKTFKWE</sequence>
<feature type="transmembrane region" description="Helical" evidence="5">
    <location>
        <begin position="179"/>
        <end position="198"/>
    </location>
</feature>
<feature type="transmembrane region" description="Helical" evidence="5">
    <location>
        <begin position="288"/>
        <end position="307"/>
    </location>
</feature>
<dbReference type="GO" id="GO:0016020">
    <property type="term" value="C:membrane"/>
    <property type="evidence" value="ECO:0007669"/>
    <property type="project" value="UniProtKB-SubCell"/>
</dbReference>
<dbReference type="InterPro" id="IPR013525">
    <property type="entry name" value="ABC2_TM"/>
</dbReference>
<keyword evidence="4 5" id="KW-0472">Membrane</keyword>
<reference evidence="7 8" key="1">
    <citation type="submission" date="2018-06" db="EMBL/GenBank/DDBJ databases">
        <title>Genomic Encyclopedia of Archaeal and Bacterial Type Strains, Phase II (KMG-II): from individual species to whole genera.</title>
        <authorList>
            <person name="Goeker M."/>
        </authorList>
    </citation>
    <scope>NUCLEOTIDE SEQUENCE [LARGE SCALE GENOMIC DNA]</scope>
    <source>
        <strain evidence="7 8">DSM 23241</strain>
    </source>
</reference>
<name>A0A2W7RND0_9BACT</name>
<feature type="transmembrane region" description="Helical" evidence="5">
    <location>
        <begin position="222"/>
        <end position="246"/>
    </location>
</feature>
<evidence type="ECO:0000256" key="1">
    <source>
        <dbReference type="ARBA" id="ARBA00004141"/>
    </source>
</evidence>
<feature type="transmembrane region" description="Helical" evidence="5">
    <location>
        <begin position="252"/>
        <end position="276"/>
    </location>
</feature>
<keyword evidence="2 5" id="KW-0812">Transmembrane</keyword>
<dbReference type="EMBL" id="QKZV01000006">
    <property type="protein sequence ID" value="PZX61894.1"/>
    <property type="molecule type" value="Genomic_DNA"/>
</dbReference>
<feature type="transmembrane region" description="Helical" evidence="5">
    <location>
        <begin position="343"/>
        <end position="362"/>
    </location>
</feature>
<evidence type="ECO:0000256" key="3">
    <source>
        <dbReference type="ARBA" id="ARBA00022989"/>
    </source>
</evidence>
<dbReference type="InterPro" id="IPR047817">
    <property type="entry name" value="ABC2_TM_bact-type"/>
</dbReference>
<evidence type="ECO:0000259" key="6">
    <source>
        <dbReference type="PROSITE" id="PS51012"/>
    </source>
</evidence>
<evidence type="ECO:0000256" key="2">
    <source>
        <dbReference type="ARBA" id="ARBA00022692"/>
    </source>
</evidence>
<protein>
    <submittedName>
        <fullName evidence="7">ABC-2 type transport system permease protein</fullName>
    </submittedName>
</protein>
<dbReference type="AlphaFoldDB" id="A0A2W7RND0"/>
<dbReference type="RefSeq" id="WP_111296042.1">
    <property type="nucleotide sequence ID" value="NZ_QKZV01000006.1"/>
</dbReference>
<keyword evidence="3 5" id="KW-1133">Transmembrane helix</keyword>
<dbReference type="OrthoDB" id="9778589at2"/>
<dbReference type="PROSITE" id="PS51012">
    <property type="entry name" value="ABC_TM2"/>
    <property type="match status" value="1"/>
</dbReference>
<dbReference type="Pfam" id="PF12698">
    <property type="entry name" value="ABC2_membrane_3"/>
    <property type="match status" value="1"/>
</dbReference>
<keyword evidence="8" id="KW-1185">Reference proteome</keyword>
<comment type="caution">
    <text evidence="7">The sequence shown here is derived from an EMBL/GenBank/DDBJ whole genome shotgun (WGS) entry which is preliminary data.</text>
</comment>
<evidence type="ECO:0000256" key="4">
    <source>
        <dbReference type="ARBA" id="ARBA00023136"/>
    </source>
</evidence>
<dbReference type="PANTHER" id="PTHR43027">
    <property type="entry name" value="DOXORUBICIN RESISTANCE ABC TRANSPORTER PERMEASE PROTEIN DRRC-RELATED"/>
    <property type="match status" value="1"/>
</dbReference>
<dbReference type="PANTHER" id="PTHR43027:SF1">
    <property type="entry name" value="DOXORUBICIN RESISTANCE ABC TRANSPORTER PERMEASE PROTEIN DRRC-RELATED"/>
    <property type="match status" value="1"/>
</dbReference>
<proteinExistence type="predicted"/>
<feature type="domain" description="ABC transmembrane type-2" evidence="6">
    <location>
        <begin position="128"/>
        <end position="368"/>
    </location>
</feature>
<evidence type="ECO:0000313" key="7">
    <source>
        <dbReference type="EMBL" id="PZX61894.1"/>
    </source>
</evidence>
<comment type="subcellular location">
    <subcellularLocation>
        <location evidence="1">Membrane</location>
        <topology evidence="1">Multi-pass membrane protein</topology>
    </subcellularLocation>
</comment>
<accession>A0A2W7RND0</accession>
<organism evidence="7 8">
    <name type="scientific">Hydrotalea sandarakina</name>
    <dbReference type="NCBI Taxonomy" id="1004304"/>
    <lineage>
        <taxon>Bacteria</taxon>
        <taxon>Pseudomonadati</taxon>
        <taxon>Bacteroidota</taxon>
        <taxon>Chitinophagia</taxon>
        <taxon>Chitinophagales</taxon>
        <taxon>Chitinophagaceae</taxon>
        <taxon>Hydrotalea</taxon>
    </lineage>
</organism>
<dbReference type="InterPro" id="IPR052902">
    <property type="entry name" value="ABC-2_transporter"/>
</dbReference>
<evidence type="ECO:0000256" key="5">
    <source>
        <dbReference type="SAM" id="Phobius"/>
    </source>
</evidence>
<evidence type="ECO:0000313" key="8">
    <source>
        <dbReference type="Proteomes" id="UP000249720"/>
    </source>
</evidence>
<dbReference type="GO" id="GO:0140359">
    <property type="term" value="F:ABC-type transporter activity"/>
    <property type="evidence" value="ECO:0007669"/>
    <property type="project" value="InterPro"/>
</dbReference>
<dbReference type="Proteomes" id="UP000249720">
    <property type="component" value="Unassembled WGS sequence"/>
</dbReference>